<sequence>MFGVKTLLTQGWSEDSIYVPSGFFTYAWNLFLPHGTCSVLLSVMTFIIHGYTKTEIVELMKAEEKELSLLPFSFEIPKFFECEEEKEKFFAIYERELAVRHVLHRSHFKYPKTMIQWIHLLIQVGILGEVRREGKIYLDMVVHPFPLPEDVLMMDELEVRQIHAYRKQAELYMVTNREQSL</sequence>
<evidence type="ECO:0000313" key="2">
    <source>
        <dbReference type="EMBL" id="TCS94715.1"/>
    </source>
</evidence>
<protein>
    <submittedName>
        <fullName evidence="2">Uncharacterized protein</fullName>
    </submittedName>
</protein>
<dbReference type="OrthoDB" id="2988822at2"/>
<organism evidence="2 3">
    <name type="scientific">Hazenella coriacea</name>
    <dbReference type="NCBI Taxonomy" id="1179467"/>
    <lineage>
        <taxon>Bacteria</taxon>
        <taxon>Bacillati</taxon>
        <taxon>Bacillota</taxon>
        <taxon>Bacilli</taxon>
        <taxon>Bacillales</taxon>
        <taxon>Thermoactinomycetaceae</taxon>
        <taxon>Hazenella</taxon>
    </lineage>
</organism>
<evidence type="ECO:0000313" key="3">
    <source>
        <dbReference type="Proteomes" id="UP000294937"/>
    </source>
</evidence>
<dbReference type="RefSeq" id="WP_131924106.1">
    <property type="nucleotide sequence ID" value="NZ_SMAG01000003.1"/>
</dbReference>
<reference evidence="2 3" key="1">
    <citation type="submission" date="2019-03" db="EMBL/GenBank/DDBJ databases">
        <title>Genomic Encyclopedia of Type Strains, Phase IV (KMG-IV): sequencing the most valuable type-strain genomes for metagenomic binning, comparative biology and taxonomic classification.</title>
        <authorList>
            <person name="Goeker M."/>
        </authorList>
    </citation>
    <scope>NUCLEOTIDE SEQUENCE [LARGE SCALE GENOMIC DNA]</scope>
    <source>
        <strain evidence="2 3">DSM 45707</strain>
    </source>
</reference>
<accession>A0A4R3L6R2</accession>
<feature type="transmembrane region" description="Helical" evidence="1">
    <location>
        <begin position="31"/>
        <end position="51"/>
    </location>
</feature>
<proteinExistence type="predicted"/>
<dbReference type="Pfam" id="PF19508">
    <property type="entry name" value="DUF6042"/>
    <property type="match status" value="1"/>
</dbReference>
<dbReference type="InterPro" id="IPR046105">
    <property type="entry name" value="DUF6042"/>
</dbReference>
<keyword evidence="1" id="KW-0472">Membrane</keyword>
<name>A0A4R3L6R2_9BACL</name>
<comment type="caution">
    <text evidence="2">The sequence shown here is derived from an EMBL/GenBank/DDBJ whole genome shotgun (WGS) entry which is preliminary data.</text>
</comment>
<dbReference type="Proteomes" id="UP000294937">
    <property type="component" value="Unassembled WGS sequence"/>
</dbReference>
<dbReference type="EMBL" id="SMAG01000003">
    <property type="protein sequence ID" value="TCS94715.1"/>
    <property type="molecule type" value="Genomic_DNA"/>
</dbReference>
<keyword evidence="1" id="KW-0812">Transmembrane</keyword>
<dbReference type="AlphaFoldDB" id="A0A4R3L6R2"/>
<keyword evidence="3" id="KW-1185">Reference proteome</keyword>
<gene>
    <name evidence="2" type="ORF">EDD58_103132</name>
</gene>
<keyword evidence="1" id="KW-1133">Transmembrane helix</keyword>
<evidence type="ECO:0000256" key="1">
    <source>
        <dbReference type="SAM" id="Phobius"/>
    </source>
</evidence>